<dbReference type="AlphaFoldDB" id="A0A4R2J6V3"/>
<dbReference type="OrthoDB" id="3694546at2"/>
<dbReference type="EMBL" id="SLWS01000008">
    <property type="protein sequence ID" value="TCO54783.1"/>
    <property type="molecule type" value="Genomic_DNA"/>
</dbReference>
<organism evidence="1 2">
    <name type="scientific">Actinocrispum wychmicini</name>
    <dbReference type="NCBI Taxonomy" id="1213861"/>
    <lineage>
        <taxon>Bacteria</taxon>
        <taxon>Bacillati</taxon>
        <taxon>Actinomycetota</taxon>
        <taxon>Actinomycetes</taxon>
        <taxon>Pseudonocardiales</taxon>
        <taxon>Pseudonocardiaceae</taxon>
        <taxon>Actinocrispum</taxon>
    </lineage>
</organism>
<keyword evidence="2" id="KW-1185">Reference proteome</keyword>
<accession>A0A4R2J6V3</accession>
<proteinExistence type="predicted"/>
<comment type="caution">
    <text evidence="1">The sequence shown here is derived from an EMBL/GenBank/DDBJ whole genome shotgun (WGS) entry which is preliminary data.</text>
</comment>
<reference evidence="1 2" key="1">
    <citation type="submission" date="2019-03" db="EMBL/GenBank/DDBJ databases">
        <title>Genomic Encyclopedia of Type Strains, Phase IV (KMG-IV): sequencing the most valuable type-strain genomes for metagenomic binning, comparative biology and taxonomic classification.</title>
        <authorList>
            <person name="Goeker M."/>
        </authorList>
    </citation>
    <scope>NUCLEOTIDE SEQUENCE [LARGE SCALE GENOMIC DNA]</scope>
    <source>
        <strain evidence="1 2">DSM 45934</strain>
    </source>
</reference>
<evidence type="ECO:0000313" key="1">
    <source>
        <dbReference type="EMBL" id="TCO54783.1"/>
    </source>
</evidence>
<evidence type="ECO:0000313" key="2">
    <source>
        <dbReference type="Proteomes" id="UP000295680"/>
    </source>
</evidence>
<dbReference type="Proteomes" id="UP000295680">
    <property type="component" value="Unassembled WGS sequence"/>
</dbReference>
<dbReference type="RefSeq" id="WP_132122577.1">
    <property type="nucleotide sequence ID" value="NZ_SLWS01000008.1"/>
</dbReference>
<protein>
    <submittedName>
        <fullName evidence="1">Uncharacterized protein</fullName>
    </submittedName>
</protein>
<name>A0A4R2J6V3_9PSEU</name>
<sequence length="109" mass="11700">MTDVDRNRDGVVDLHVEAATKDLWNVGHIGTTFSGAWQAALAKIRAPGSIGKGSMGKQFTSQYGPAAESVIAETSKVEGWYKKLANNGYRGVQIYQGVDAEAAARLFPE</sequence>
<gene>
    <name evidence="1" type="ORF">EV192_10871</name>
</gene>